<dbReference type="PANTHER" id="PTHR43162">
    <property type="match status" value="1"/>
</dbReference>
<gene>
    <name evidence="2" type="primary">azoB_13</name>
    <name evidence="2" type="ORF">NRB56_67900</name>
</gene>
<dbReference type="OrthoDB" id="3510772at2"/>
<dbReference type="SUPFAM" id="SSF51735">
    <property type="entry name" value="NAD(P)-binding Rossmann-fold domains"/>
    <property type="match status" value="1"/>
</dbReference>
<proteinExistence type="predicted"/>
<name>A0A7K0E102_9NOCA</name>
<dbReference type="GO" id="GO:0016491">
    <property type="term" value="F:oxidoreductase activity"/>
    <property type="evidence" value="ECO:0007669"/>
    <property type="project" value="UniProtKB-KW"/>
</dbReference>
<evidence type="ECO:0000313" key="2">
    <source>
        <dbReference type="EMBL" id="MQY31182.1"/>
    </source>
</evidence>
<evidence type="ECO:0000259" key="1">
    <source>
        <dbReference type="Pfam" id="PF13460"/>
    </source>
</evidence>
<feature type="domain" description="NAD(P)-binding" evidence="1">
    <location>
        <begin position="8"/>
        <end position="171"/>
    </location>
</feature>
<dbReference type="Proteomes" id="UP000431401">
    <property type="component" value="Unassembled WGS sequence"/>
</dbReference>
<dbReference type="EC" id="1.7.-.-" evidence="2"/>
<protein>
    <submittedName>
        <fullName evidence="2">NAD(P)H azoreductase</fullName>
        <ecNumber evidence="2">1.7.-.-</ecNumber>
    </submittedName>
</protein>
<organism evidence="2 3">
    <name type="scientific">Nocardia aurantia</name>
    <dbReference type="NCBI Taxonomy" id="2585199"/>
    <lineage>
        <taxon>Bacteria</taxon>
        <taxon>Bacillati</taxon>
        <taxon>Actinomycetota</taxon>
        <taxon>Actinomycetes</taxon>
        <taxon>Mycobacteriales</taxon>
        <taxon>Nocardiaceae</taxon>
        <taxon>Nocardia</taxon>
    </lineage>
</organism>
<comment type="caution">
    <text evidence="2">The sequence shown here is derived from an EMBL/GenBank/DDBJ whole genome shotgun (WGS) entry which is preliminary data.</text>
</comment>
<dbReference type="Pfam" id="PF13460">
    <property type="entry name" value="NAD_binding_10"/>
    <property type="match status" value="1"/>
</dbReference>
<keyword evidence="3" id="KW-1185">Reference proteome</keyword>
<dbReference type="InterPro" id="IPR016040">
    <property type="entry name" value="NAD(P)-bd_dom"/>
</dbReference>
<dbReference type="EMBL" id="WEGI01000017">
    <property type="protein sequence ID" value="MQY31182.1"/>
    <property type="molecule type" value="Genomic_DNA"/>
</dbReference>
<dbReference type="InterPro" id="IPR036291">
    <property type="entry name" value="NAD(P)-bd_dom_sf"/>
</dbReference>
<dbReference type="Gene3D" id="3.40.50.720">
    <property type="entry name" value="NAD(P)-binding Rossmann-like Domain"/>
    <property type="match status" value="1"/>
</dbReference>
<keyword evidence="2" id="KW-0560">Oxidoreductase</keyword>
<dbReference type="RefSeq" id="WP_153348440.1">
    <property type="nucleotide sequence ID" value="NZ_WEGI01000017.1"/>
</dbReference>
<dbReference type="PANTHER" id="PTHR43162:SF1">
    <property type="entry name" value="PRESTALK A DIFFERENTIATION PROTEIN A"/>
    <property type="match status" value="1"/>
</dbReference>
<accession>A0A7K0E102</accession>
<dbReference type="InterPro" id="IPR051604">
    <property type="entry name" value="Ergot_Alk_Oxidoreductase"/>
</dbReference>
<dbReference type="Gene3D" id="3.90.25.10">
    <property type="entry name" value="UDP-galactose 4-epimerase, domain 1"/>
    <property type="match status" value="1"/>
</dbReference>
<dbReference type="AlphaFoldDB" id="A0A7K0E102"/>
<reference evidence="2 3" key="1">
    <citation type="submission" date="2019-10" db="EMBL/GenBank/DDBJ databases">
        <title>Nocardia macrotermitis sp. nov. and Nocardia aurantia sp. nov., isolated from the gut of fungus growing-termite Macrotermes natalensis.</title>
        <authorList>
            <person name="Benndorf R."/>
            <person name="Schwitalla J."/>
            <person name="Martin K."/>
            <person name="De Beer W."/>
            <person name="Kaster A.-K."/>
            <person name="Vollmers J."/>
            <person name="Poulsen M."/>
            <person name="Beemelmanns C."/>
        </authorList>
    </citation>
    <scope>NUCLEOTIDE SEQUENCE [LARGE SCALE GENOMIC DNA]</scope>
    <source>
        <strain evidence="2 3">RB56</strain>
    </source>
</reference>
<sequence>MTNILVLGGTGTTGRRIAHRLRATGHPVRTAARAGADLAVDLTAPAGWPAAVADVSAAYLMEPAVPADAAGRERLARFAADVVAAGARRLVLLSAPGGGEPGHPLYAAERAVRDAGVEWTILRPNWFAQNFSEGIWRRGILDGTLTLPAGAGRAPFLDADDIADVAVAALTGTGHHGRAYELSGPRAIGFGEATEIIGAALGRPVRYDDIEPDAFVERQTAAGVPAAVARMMTGLLAGLRDSGPGSAVTDGVERALGRPARSFEDFAAAAAAAGAWRPEAVQSSPGIGNPA</sequence>
<evidence type="ECO:0000313" key="3">
    <source>
        <dbReference type="Proteomes" id="UP000431401"/>
    </source>
</evidence>